<dbReference type="PANTHER" id="PTHR31286:SF171">
    <property type="entry name" value="CCHC-TYPE DOMAIN-CONTAINING PROTEIN"/>
    <property type="match status" value="1"/>
</dbReference>
<dbReference type="PANTHER" id="PTHR31286">
    <property type="entry name" value="GLYCINE-RICH CELL WALL STRUCTURAL PROTEIN 1.8-LIKE"/>
    <property type="match status" value="1"/>
</dbReference>
<name>A0A2K2B250_POPTR</name>
<dbReference type="Proteomes" id="UP000006729">
    <property type="component" value="Chromosome 3"/>
</dbReference>
<accession>A0A2K2B250</accession>
<evidence type="ECO:0000313" key="2">
    <source>
        <dbReference type="Proteomes" id="UP000006729"/>
    </source>
</evidence>
<dbReference type="EMBL" id="CM009292">
    <property type="protein sequence ID" value="PNT43861.1"/>
    <property type="molecule type" value="Genomic_DNA"/>
</dbReference>
<organism evidence="1 2">
    <name type="scientific">Populus trichocarpa</name>
    <name type="common">Western balsam poplar</name>
    <name type="synonym">Populus balsamifera subsp. trichocarpa</name>
    <dbReference type="NCBI Taxonomy" id="3694"/>
    <lineage>
        <taxon>Eukaryota</taxon>
        <taxon>Viridiplantae</taxon>
        <taxon>Streptophyta</taxon>
        <taxon>Embryophyta</taxon>
        <taxon>Tracheophyta</taxon>
        <taxon>Spermatophyta</taxon>
        <taxon>Magnoliopsida</taxon>
        <taxon>eudicotyledons</taxon>
        <taxon>Gunneridae</taxon>
        <taxon>Pentapetalae</taxon>
        <taxon>rosids</taxon>
        <taxon>fabids</taxon>
        <taxon>Malpighiales</taxon>
        <taxon>Salicaceae</taxon>
        <taxon>Saliceae</taxon>
        <taxon>Populus</taxon>
    </lineage>
</organism>
<gene>
    <name evidence="1" type="ORF">POPTR_003G058100</name>
</gene>
<keyword evidence="2" id="KW-1185">Reference proteome</keyword>
<protein>
    <submittedName>
        <fullName evidence="1">Uncharacterized protein</fullName>
    </submittedName>
</protein>
<reference evidence="1 2" key="1">
    <citation type="journal article" date="2006" name="Science">
        <title>The genome of black cottonwood, Populus trichocarpa (Torr. &amp; Gray).</title>
        <authorList>
            <person name="Tuskan G.A."/>
            <person name="Difazio S."/>
            <person name="Jansson S."/>
            <person name="Bohlmann J."/>
            <person name="Grigoriev I."/>
            <person name="Hellsten U."/>
            <person name="Putnam N."/>
            <person name="Ralph S."/>
            <person name="Rombauts S."/>
            <person name="Salamov A."/>
            <person name="Schein J."/>
            <person name="Sterck L."/>
            <person name="Aerts A."/>
            <person name="Bhalerao R.R."/>
            <person name="Bhalerao R.P."/>
            <person name="Blaudez D."/>
            <person name="Boerjan W."/>
            <person name="Brun A."/>
            <person name="Brunner A."/>
            <person name="Busov V."/>
            <person name="Campbell M."/>
            <person name="Carlson J."/>
            <person name="Chalot M."/>
            <person name="Chapman J."/>
            <person name="Chen G.L."/>
            <person name="Cooper D."/>
            <person name="Coutinho P.M."/>
            <person name="Couturier J."/>
            <person name="Covert S."/>
            <person name="Cronk Q."/>
            <person name="Cunningham R."/>
            <person name="Davis J."/>
            <person name="Degroeve S."/>
            <person name="Dejardin A."/>
            <person name="Depamphilis C."/>
            <person name="Detter J."/>
            <person name="Dirks B."/>
            <person name="Dubchak I."/>
            <person name="Duplessis S."/>
            <person name="Ehlting J."/>
            <person name="Ellis B."/>
            <person name="Gendler K."/>
            <person name="Goodstein D."/>
            <person name="Gribskov M."/>
            <person name="Grimwood J."/>
            <person name="Groover A."/>
            <person name="Gunter L."/>
            <person name="Hamberger B."/>
            <person name="Heinze B."/>
            <person name="Helariutta Y."/>
            <person name="Henrissat B."/>
            <person name="Holligan D."/>
            <person name="Holt R."/>
            <person name="Huang W."/>
            <person name="Islam-Faridi N."/>
            <person name="Jones S."/>
            <person name="Jones-Rhoades M."/>
            <person name="Jorgensen R."/>
            <person name="Joshi C."/>
            <person name="Kangasjarvi J."/>
            <person name="Karlsson J."/>
            <person name="Kelleher C."/>
            <person name="Kirkpatrick R."/>
            <person name="Kirst M."/>
            <person name="Kohler A."/>
            <person name="Kalluri U."/>
            <person name="Larimer F."/>
            <person name="Leebens-Mack J."/>
            <person name="Leple J.C."/>
            <person name="Locascio P."/>
            <person name="Lou Y."/>
            <person name="Lucas S."/>
            <person name="Martin F."/>
            <person name="Montanini B."/>
            <person name="Napoli C."/>
            <person name="Nelson D.R."/>
            <person name="Nelson C."/>
            <person name="Nieminen K."/>
            <person name="Nilsson O."/>
            <person name="Pereda V."/>
            <person name="Peter G."/>
            <person name="Philippe R."/>
            <person name="Pilate G."/>
            <person name="Poliakov A."/>
            <person name="Razumovskaya J."/>
            <person name="Richardson P."/>
            <person name="Rinaldi C."/>
            <person name="Ritland K."/>
            <person name="Rouze P."/>
            <person name="Ryaboy D."/>
            <person name="Schmutz J."/>
            <person name="Schrader J."/>
            <person name="Segerman B."/>
            <person name="Shin H."/>
            <person name="Siddiqui A."/>
            <person name="Sterky F."/>
            <person name="Terry A."/>
            <person name="Tsai C.J."/>
            <person name="Uberbacher E."/>
            <person name="Unneberg P."/>
            <person name="Vahala J."/>
            <person name="Wall K."/>
            <person name="Wessler S."/>
            <person name="Yang G."/>
            <person name="Yin T."/>
            <person name="Douglas C."/>
            <person name="Marra M."/>
            <person name="Sandberg G."/>
            <person name="Van de Peer Y."/>
            <person name="Rokhsar D."/>
        </authorList>
    </citation>
    <scope>NUCLEOTIDE SEQUENCE [LARGE SCALE GENOMIC DNA]</scope>
    <source>
        <strain evidence="2">cv. Nisqually</strain>
    </source>
</reference>
<dbReference type="AlphaFoldDB" id="A0A2K2B250"/>
<dbReference type="InterPro" id="IPR040256">
    <property type="entry name" value="At4g02000-like"/>
</dbReference>
<proteinExistence type="predicted"/>
<sequence>MVKFDLVDDRAKVINGGPSMLFDHYLAVRNWSPEFVSSITKINRAMVWVWIPYDESFLVAMASAIGKPIKANMHTLNVERGHLARICVEIDLDQPVMGRLWIKDNWNKVKYEVLHLICSNCSCHKHLGRDCKVLSSHGVSVEGMVADEPKAITTRGDRNNGNDFTVQVVNPGIETKTHNDWLTVTKVRKPKNGKKAKLKQLYHGNKFNKFTVLKRVDEDISVASQQHGLQVKKDVGRTIPIAGLEFMNQYKKCVRRDEPIITEPIVKPAIVGPDMTREKEDSEQNANGLGKIGSYAGVTTTITKENNSTHDPDIAYPFGVECSDHATSEEDTINVVNSIKGVLEIGKGMVMDGGL</sequence>
<evidence type="ECO:0000313" key="1">
    <source>
        <dbReference type="EMBL" id="PNT43861.1"/>
    </source>
</evidence>
<dbReference type="InParanoid" id="A0A2K2B250"/>